<accession>A0ABR0EX04</accession>
<evidence type="ECO:0000313" key="2">
    <source>
        <dbReference type="EMBL" id="KAK4505955.1"/>
    </source>
</evidence>
<dbReference type="Proteomes" id="UP001305779">
    <property type="component" value="Unassembled WGS sequence"/>
</dbReference>
<feature type="compositionally biased region" description="Polar residues" evidence="1">
    <location>
        <begin position="123"/>
        <end position="139"/>
    </location>
</feature>
<feature type="region of interest" description="Disordered" evidence="1">
    <location>
        <begin position="1"/>
        <end position="157"/>
    </location>
</feature>
<sequence length="157" mass="17221">MPRSRYYRAPSSSSSNLTTSSSSTSLYTIPENMSTDHLHRTGSYATRPTPSLTRRPSWTTGDDAVWTVNNTRQPTGSIAPGALPTQWPTVSRQSRRSSRASRRRSAGPSAQTFADILGGLFQSPFTANNPEGAQQTSSRMDGPYPALARKNKRRTWG</sequence>
<keyword evidence="3" id="KW-1185">Reference proteome</keyword>
<name>A0ABR0EX04_ZASCE</name>
<gene>
    <name evidence="2" type="ORF">PRZ48_003920</name>
</gene>
<feature type="compositionally biased region" description="Basic residues" evidence="1">
    <location>
        <begin position="93"/>
        <end position="105"/>
    </location>
</feature>
<dbReference type="EMBL" id="JAXOVC010000002">
    <property type="protein sequence ID" value="KAK4505955.1"/>
    <property type="molecule type" value="Genomic_DNA"/>
</dbReference>
<protein>
    <submittedName>
        <fullName evidence="2">Uncharacterized protein</fullName>
    </submittedName>
</protein>
<feature type="compositionally biased region" description="Polar residues" evidence="1">
    <location>
        <begin position="43"/>
        <end position="60"/>
    </location>
</feature>
<proteinExistence type="predicted"/>
<evidence type="ECO:0000313" key="3">
    <source>
        <dbReference type="Proteomes" id="UP001305779"/>
    </source>
</evidence>
<feature type="compositionally biased region" description="Low complexity" evidence="1">
    <location>
        <begin position="1"/>
        <end position="26"/>
    </location>
</feature>
<evidence type="ECO:0000256" key="1">
    <source>
        <dbReference type="SAM" id="MobiDB-lite"/>
    </source>
</evidence>
<organism evidence="2 3">
    <name type="scientific">Zasmidium cellare</name>
    <name type="common">Wine cellar mold</name>
    <name type="synonym">Racodium cellare</name>
    <dbReference type="NCBI Taxonomy" id="395010"/>
    <lineage>
        <taxon>Eukaryota</taxon>
        <taxon>Fungi</taxon>
        <taxon>Dikarya</taxon>
        <taxon>Ascomycota</taxon>
        <taxon>Pezizomycotina</taxon>
        <taxon>Dothideomycetes</taxon>
        <taxon>Dothideomycetidae</taxon>
        <taxon>Mycosphaerellales</taxon>
        <taxon>Mycosphaerellaceae</taxon>
        <taxon>Zasmidium</taxon>
    </lineage>
</organism>
<reference evidence="2 3" key="1">
    <citation type="journal article" date="2023" name="G3 (Bethesda)">
        <title>A chromosome-level genome assembly of Zasmidium syzygii isolated from banana leaves.</title>
        <authorList>
            <person name="van Westerhoven A.C."/>
            <person name="Mehrabi R."/>
            <person name="Talebi R."/>
            <person name="Steentjes M.B.F."/>
            <person name="Corcolon B."/>
            <person name="Chong P.A."/>
            <person name="Kema G.H.J."/>
            <person name="Seidl M.F."/>
        </authorList>
    </citation>
    <scope>NUCLEOTIDE SEQUENCE [LARGE SCALE GENOMIC DNA]</scope>
    <source>
        <strain evidence="2 3">P124</strain>
    </source>
</reference>
<comment type="caution">
    <text evidence="2">The sequence shown here is derived from an EMBL/GenBank/DDBJ whole genome shotgun (WGS) entry which is preliminary data.</text>
</comment>
<feature type="compositionally biased region" description="Polar residues" evidence="1">
    <location>
        <begin position="67"/>
        <end position="76"/>
    </location>
</feature>